<dbReference type="AlphaFoldDB" id="A0AAV4SJE4"/>
<dbReference type="EMBL" id="BPLR01009535">
    <property type="protein sequence ID" value="GIY32697.1"/>
    <property type="molecule type" value="Genomic_DNA"/>
</dbReference>
<evidence type="ECO:0000313" key="1">
    <source>
        <dbReference type="EMBL" id="GIY32697.1"/>
    </source>
</evidence>
<sequence length="132" mass="15616">MWNKLSLSLSCLIIKRTDTRHSNREMAENNNDDDNKSYKNEELTCLKRAEKAFLMKYFLLKNVFKIMEEKISSAALRASQSKELTFATRIGKWEKNNNDDDDDNNNKSYEDEKLSCLKRAERLPNEMIRIWA</sequence>
<protein>
    <submittedName>
        <fullName evidence="1">Uncharacterized protein</fullName>
    </submittedName>
</protein>
<accession>A0AAV4SJE4</accession>
<organism evidence="1 2">
    <name type="scientific">Caerostris extrusa</name>
    <name type="common">Bark spider</name>
    <name type="synonym">Caerostris bankana</name>
    <dbReference type="NCBI Taxonomy" id="172846"/>
    <lineage>
        <taxon>Eukaryota</taxon>
        <taxon>Metazoa</taxon>
        <taxon>Ecdysozoa</taxon>
        <taxon>Arthropoda</taxon>
        <taxon>Chelicerata</taxon>
        <taxon>Arachnida</taxon>
        <taxon>Araneae</taxon>
        <taxon>Araneomorphae</taxon>
        <taxon>Entelegynae</taxon>
        <taxon>Araneoidea</taxon>
        <taxon>Araneidae</taxon>
        <taxon>Caerostris</taxon>
    </lineage>
</organism>
<evidence type="ECO:0000313" key="2">
    <source>
        <dbReference type="Proteomes" id="UP001054945"/>
    </source>
</evidence>
<name>A0AAV4SJE4_CAEEX</name>
<proteinExistence type="predicted"/>
<comment type="caution">
    <text evidence="1">The sequence shown here is derived from an EMBL/GenBank/DDBJ whole genome shotgun (WGS) entry which is preliminary data.</text>
</comment>
<keyword evidence="2" id="KW-1185">Reference proteome</keyword>
<reference evidence="1 2" key="1">
    <citation type="submission" date="2021-06" db="EMBL/GenBank/DDBJ databases">
        <title>Caerostris extrusa draft genome.</title>
        <authorList>
            <person name="Kono N."/>
            <person name="Arakawa K."/>
        </authorList>
    </citation>
    <scope>NUCLEOTIDE SEQUENCE [LARGE SCALE GENOMIC DNA]</scope>
</reference>
<dbReference type="Proteomes" id="UP001054945">
    <property type="component" value="Unassembled WGS sequence"/>
</dbReference>
<gene>
    <name evidence="1" type="ORF">CEXT_136311</name>
</gene>